<reference evidence="2 3" key="1">
    <citation type="submission" date="2020-07" db="EMBL/GenBank/DDBJ databases">
        <title>Genomic Encyclopedia of Archaeal and Bacterial Type Strains, Phase II (KMG-II): from individual species to whole genera.</title>
        <authorList>
            <person name="Goeker M."/>
        </authorList>
    </citation>
    <scope>NUCLEOTIDE SEQUENCE [LARGE SCALE GENOMIC DNA]</scope>
    <source>
        <strain evidence="2 3">DSM 21226</strain>
    </source>
</reference>
<evidence type="ECO:0000313" key="3">
    <source>
        <dbReference type="Proteomes" id="UP000518288"/>
    </source>
</evidence>
<dbReference type="Gene3D" id="3.40.50.1820">
    <property type="entry name" value="alpha/beta hydrolase"/>
    <property type="match status" value="1"/>
</dbReference>
<dbReference type="PANTHER" id="PTHR43194">
    <property type="entry name" value="HYDROLASE ALPHA/BETA FOLD FAMILY"/>
    <property type="match status" value="1"/>
</dbReference>
<dbReference type="SUPFAM" id="SSF53474">
    <property type="entry name" value="alpha/beta-Hydrolases"/>
    <property type="match status" value="1"/>
</dbReference>
<gene>
    <name evidence="2" type="ORF">BDD16_003191</name>
</gene>
<organism evidence="2 3">
    <name type="scientific">Sphaerotilus montanus</name>
    <dbReference type="NCBI Taxonomy" id="522889"/>
    <lineage>
        <taxon>Bacteria</taxon>
        <taxon>Pseudomonadati</taxon>
        <taxon>Pseudomonadota</taxon>
        <taxon>Betaproteobacteria</taxon>
        <taxon>Burkholderiales</taxon>
        <taxon>Sphaerotilaceae</taxon>
        <taxon>Sphaerotilus</taxon>
    </lineage>
</organism>
<dbReference type="PRINTS" id="PR00111">
    <property type="entry name" value="ABHYDROLASE"/>
</dbReference>
<dbReference type="InterPro" id="IPR050228">
    <property type="entry name" value="Carboxylesterase_BioH"/>
</dbReference>
<dbReference type="Pfam" id="PF12697">
    <property type="entry name" value="Abhydrolase_6"/>
    <property type="match status" value="1"/>
</dbReference>
<proteinExistence type="predicted"/>
<protein>
    <submittedName>
        <fullName evidence="2">Pimeloyl-ACP methyl ester carboxylesterase</fullName>
    </submittedName>
</protein>
<name>A0A7Y9R2U8_9BURK</name>
<dbReference type="EMBL" id="JACCFH010000001">
    <property type="protein sequence ID" value="NYG34205.1"/>
    <property type="molecule type" value="Genomic_DNA"/>
</dbReference>
<keyword evidence="3" id="KW-1185">Reference proteome</keyword>
<dbReference type="AlphaFoldDB" id="A0A7Y9R2U8"/>
<sequence>MSLSTRSAMYAYTGGRPFDAALPCVVFIHGALNDHSVWTLAARWCAHHGHGVLAVDLPGHGRSAGPALPDVEAMADAVLALLAEHGVQQTALVGHSMGSLIALEAASRAAPGLVSHLVMVGTAYPMRVSPALLATAAQEPLAAIDQVVTFSHASMAAKPSYPGPGAWLHGASRALMRQVLARGTGVAGIEHNLFHHDFTACDRYAHGLAAAEQLRTAGNTRCSLIVGGRDRMTMPKQAATIAQALGAQVHTLPTAGHALMQEDPDGLLAALRLSLR</sequence>
<evidence type="ECO:0000259" key="1">
    <source>
        <dbReference type="Pfam" id="PF12697"/>
    </source>
</evidence>
<feature type="domain" description="AB hydrolase-1" evidence="1">
    <location>
        <begin position="25"/>
        <end position="269"/>
    </location>
</feature>
<evidence type="ECO:0000313" key="2">
    <source>
        <dbReference type="EMBL" id="NYG34205.1"/>
    </source>
</evidence>
<dbReference type="InterPro" id="IPR000073">
    <property type="entry name" value="AB_hydrolase_1"/>
</dbReference>
<comment type="caution">
    <text evidence="2">The sequence shown here is derived from an EMBL/GenBank/DDBJ whole genome shotgun (WGS) entry which is preliminary data.</text>
</comment>
<accession>A0A7Y9R2U8</accession>
<dbReference type="InterPro" id="IPR029058">
    <property type="entry name" value="AB_hydrolase_fold"/>
</dbReference>
<dbReference type="PANTHER" id="PTHR43194:SF2">
    <property type="entry name" value="PEROXISOMAL MEMBRANE PROTEIN LPX1"/>
    <property type="match status" value="1"/>
</dbReference>
<dbReference type="Proteomes" id="UP000518288">
    <property type="component" value="Unassembled WGS sequence"/>
</dbReference>